<dbReference type="InterPro" id="IPR024524">
    <property type="entry name" value="DUF3800"/>
</dbReference>
<accession>A0AA50CR63</accession>
<dbReference type="RefSeq" id="WP_306041638.1">
    <property type="nucleotide sequence ID" value="NZ_CP132308.1"/>
</dbReference>
<organism evidence="1 2">
    <name type="scientific">Shinella sumterensis</name>
    <dbReference type="NCBI Taxonomy" id="1967501"/>
    <lineage>
        <taxon>Bacteria</taxon>
        <taxon>Pseudomonadati</taxon>
        <taxon>Pseudomonadota</taxon>
        <taxon>Alphaproteobacteria</taxon>
        <taxon>Hyphomicrobiales</taxon>
        <taxon>Rhizobiaceae</taxon>
        <taxon>Shinella</taxon>
    </lineage>
</organism>
<dbReference type="Pfam" id="PF12686">
    <property type="entry name" value="DUF3800"/>
    <property type="match status" value="1"/>
</dbReference>
<name>A0AA50CR63_9HYPH</name>
<geneLocation type="plasmid" evidence="1 2">
    <name>unnamed6</name>
</geneLocation>
<evidence type="ECO:0000313" key="1">
    <source>
        <dbReference type="EMBL" id="WLS01266.1"/>
    </source>
</evidence>
<reference evidence="1 2" key="1">
    <citation type="submission" date="2023-08" db="EMBL/GenBank/DDBJ databases">
        <title>Pathogen: clinical or host-associated sample.</title>
        <authorList>
            <person name="Hergert J."/>
            <person name="Casey R."/>
            <person name="Wagner J."/>
            <person name="Young E.L."/>
            <person name="Oakeson K.F."/>
        </authorList>
    </citation>
    <scope>NUCLEOTIDE SEQUENCE [LARGE SCALE GENOMIC DNA]</scope>
    <source>
        <strain evidence="1 2">1760953</strain>
        <plasmid evidence="1 2">unnamed6</plasmid>
    </source>
</reference>
<keyword evidence="2" id="KW-1185">Reference proteome</keyword>
<sequence>MKNSDDIRDLEIRLHGLNRADVPYTLYYDETNNHRKLHVTTNGLNVKDPGCFVLAGVAIASNVAVPDIQDLRRVLFLQPTTGEIKLTHIAKGDFIQILRSRRLGDLLDWVESQGLHIHYQCLDQLYWSIVDIVDSAILAAERPDLVAVAPPLKDMLNIALRSDFDTTLSLFRSFNFPAIDPRDGPRFYEALRTILQRQASHLHPVYGRLLDSLFEAAAEGETFPFIEGTLDDAHILIEGFDIFFRHRLTILGKSEHVLDVEEVVREKFQSFPLPAGIAFRFSDSKHEPMIQLSDVIAGLLGKFFNYLVLNSPAKIRNDITALDARQRSNLSKLGAHLTRAAEENNAFAHRVMSLTDTAKTNLLFSSDP</sequence>
<proteinExistence type="predicted"/>
<protein>
    <submittedName>
        <fullName evidence="1">DUF3800 domain-containing protein</fullName>
    </submittedName>
</protein>
<dbReference type="EMBL" id="CP132308">
    <property type="protein sequence ID" value="WLS01266.1"/>
    <property type="molecule type" value="Genomic_DNA"/>
</dbReference>
<dbReference type="AlphaFoldDB" id="A0AA50CR63"/>
<evidence type="ECO:0000313" key="2">
    <source>
        <dbReference type="Proteomes" id="UP001234585"/>
    </source>
</evidence>
<gene>
    <name evidence="1" type="ORF">Q9313_28180</name>
</gene>
<dbReference type="Proteomes" id="UP001234585">
    <property type="component" value="Plasmid unnamed6"/>
</dbReference>
<keyword evidence="1" id="KW-0614">Plasmid</keyword>